<keyword evidence="4" id="KW-0808">Transferase</keyword>
<evidence type="ECO:0000256" key="1">
    <source>
        <dbReference type="ARBA" id="ARBA00000085"/>
    </source>
</evidence>
<name>A0A292GRS9_9HYPH</name>
<keyword evidence="9" id="KW-1133">Transmembrane helix</keyword>
<evidence type="ECO:0000256" key="9">
    <source>
        <dbReference type="SAM" id="Phobius"/>
    </source>
</evidence>
<dbReference type="PANTHER" id="PTHR24421:SF10">
    <property type="entry name" value="NITRATE_NITRITE SENSOR PROTEIN NARQ"/>
    <property type="match status" value="1"/>
</dbReference>
<dbReference type="PANTHER" id="PTHR24421">
    <property type="entry name" value="NITRATE/NITRITE SENSOR PROTEIN NARX-RELATED"/>
    <property type="match status" value="1"/>
</dbReference>
<protein>
    <recommendedName>
        <fullName evidence="2">histidine kinase</fullName>
        <ecNumber evidence="2">2.7.13.3</ecNumber>
    </recommendedName>
</protein>
<dbReference type="Pfam" id="PF07730">
    <property type="entry name" value="HisKA_3"/>
    <property type="match status" value="1"/>
</dbReference>
<dbReference type="GO" id="GO:0046983">
    <property type="term" value="F:protein dimerization activity"/>
    <property type="evidence" value="ECO:0007669"/>
    <property type="project" value="InterPro"/>
</dbReference>
<reference evidence="11" key="1">
    <citation type="submission" date="2016-07" db="EMBL/GenBank/DDBJ databases">
        <title>Genomics reveals synergistic degradation of pyrene by five bacteria in a mangrove sediment-derived bacterial consortium.</title>
        <authorList>
            <person name="Wanapaisan P."/>
            <person name="Vejarano F."/>
            <person name="Chakraborty J."/>
            <person name="Shintani M."/>
            <person name="Muangchinda C."/>
            <person name="Laothamteep N."/>
            <person name="Suzuki-Minakuchi C."/>
            <person name="Inoue K."/>
            <person name="Nojiri H."/>
            <person name="Pinyakong O."/>
        </authorList>
    </citation>
    <scope>NUCLEOTIDE SEQUENCE</scope>
    <source>
        <strain evidence="11">PW1</strain>
    </source>
</reference>
<dbReference type="AlphaFoldDB" id="A0A292GRS9"/>
<dbReference type="InterPro" id="IPR011712">
    <property type="entry name" value="Sig_transdc_His_kin_sub3_dim/P"/>
</dbReference>
<feature type="transmembrane region" description="Helical" evidence="9">
    <location>
        <begin position="121"/>
        <end position="139"/>
    </location>
</feature>
<keyword evidence="5" id="KW-0547">Nucleotide-binding</keyword>
<dbReference type="GO" id="GO:0016020">
    <property type="term" value="C:membrane"/>
    <property type="evidence" value="ECO:0007669"/>
    <property type="project" value="InterPro"/>
</dbReference>
<evidence type="ECO:0000256" key="5">
    <source>
        <dbReference type="ARBA" id="ARBA00022741"/>
    </source>
</evidence>
<dbReference type="EMBL" id="LC171369">
    <property type="protein sequence ID" value="BBA74270.1"/>
    <property type="molecule type" value="Genomic_DNA"/>
</dbReference>
<feature type="domain" description="Histidine kinase/HSP90-like ATPase" evidence="10">
    <location>
        <begin position="451"/>
        <end position="540"/>
    </location>
</feature>
<accession>A0A292GRS9</accession>
<feature type="transmembrane region" description="Helical" evidence="9">
    <location>
        <begin position="69"/>
        <end position="91"/>
    </location>
</feature>
<dbReference type="CDD" id="cd16917">
    <property type="entry name" value="HATPase_UhpB-NarQ-NarX-like"/>
    <property type="match status" value="1"/>
</dbReference>
<dbReference type="EC" id="2.7.13.3" evidence="2"/>
<dbReference type="InterPro" id="IPR050482">
    <property type="entry name" value="Sensor_HK_TwoCompSys"/>
</dbReference>
<dbReference type="InterPro" id="IPR003594">
    <property type="entry name" value="HATPase_dom"/>
</dbReference>
<sequence length="542" mass="60213">MIRELFQHNSGRVIAASRLALAILFGIWVWFDPEQPVRDAPLGRTLFGGYLLLSAALLIVSWKSWWHEFRLFFPAFLLDCLAFLTALYFTQSHDADLVSPFTTFFAFIVLTAAFRWQWPIALLASLVLSGAFLGLGFVLNSLGLDIDLVKFVRRASFLAMLAVLLAWFARERRQVLVARFELASPGLGESPPRQALAYAMEFLGGSGAALTWAGTEEPITRMHVADAAGHRIVNLAPGCCEPPDEGSATVFDMRKRRALSLEANDRLEAQKFAWDLNLVSCLHVEEGLFVPLQGHTGRGQLLVHGIIGMGSDHVMLASRVAREIARAFDEEEHDNAAREIGLAQIRSSIARDLHDSVAQTLAGTMFRLESIRGSFHPDDHARQELSSICASLRDEQLHVRSVIERLRNQESWPSQRNLTEEAAELCVRLAKHWGIEVRAVCADAAYYAPAWLTHEIQQMVREAVANAVRHGSARYVELRVSSSARHLILIVSDNGRGFPNSSLPTLPKSLSERIDNLNGTLAVSSRRGETRVEISIPRKAGI</sequence>
<dbReference type="GO" id="GO:0005524">
    <property type="term" value="F:ATP binding"/>
    <property type="evidence" value="ECO:0007669"/>
    <property type="project" value="UniProtKB-KW"/>
</dbReference>
<evidence type="ECO:0000313" key="11">
    <source>
        <dbReference type="EMBL" id="BBA74270.1"/>
    </source>
</evidence>
<evidence type="ECO:0000259" key="10">
    <source>
        <dbReference type="SMART" id="SM00387"/>
    </source>
</evidence>
<keyword evidence="8" id="KW-0902">Two-component regulatory system</keyword>
<dbReference type="Pfam" id="PF02518">
    <property type="entry name" value="HATPase_c"/>
    <property type="match status" value="1"/>
</dbReference>
<dbReference type="Gene3D" id="1.20.5.1930">
    <property type="match status" value="1"/>
</dbReference>
<dbReference type="SUPFAM" id="SSF55874">
    <property type="entry name" value="ATPase domain of HSP90 chaperone/DNA topoisomerase II/histidine kinase"/>
    <property type="match status" value="1"/>
</dbReference>
<comment type="catalytic activity">
    <reaction evidence="1">
        <text>ATP + protein L-histidine = ADP + protein N-phospho-L-histidine.</text>
        <dbReference type="EC" id="2.7.13.3"/>
    </reaction>
</comment>
<dbReference type="GO" id="GO:0000155">
    <property type="term" value="F:phosphorelay sensor kinase activity"/>
    <property type="evidence" value="ECO:0007669"/>
    <property type="project" value="InterPro"/>
</dbReference>
<keyword evidence="6 11" id="KW-0418">Kinase</keyword>
<dbReference type="InterPro" id="IPR036890">
    <property type="entry name" value="HATPase_C_sf"/>
</dbReference>
<keyword evidence="9" id="KW-0812">Transmembrane</keyword>
<evidence type="ECO:0000256" key="4">
    <source>
        <dbReference type="ARBA" id="ARBA00022679"/>
    </source>
</evidence>
<keyword evidence="3" id="KW-0597">Phosphoprotein</keyword>
<keyword evidence="7" id="KW-0067">ATP-binding</keyword>
<feature type="transmembrane region" description="Helical" evidence="9">
    <location>
        <begin position="12"/>
        <end position="31"/>
    </location>
</feature>
<dbReference type="Gene3D" id="3.30.565.10">
    <property type="entry name" value="Histidine kinase-like ATPase, C-terminal domain"/>
    <property type="match status" value="1"/>
</dbReference>
<dbReference type="SMART" id="SM00387">
    <property type="entry name" value="HATPase_c"/>
    <property type="match status" value="1"/>
</dbReference>
<feature type="transmembrane region" description="Helical" evidence="9">
    <location>
        <begin position="151"/>
        <end position="169"/>
    </location>
</feature>
<feature type="transmembrane region" description="Helical" evidence="9">
    <location>
        <begin position="43"/>
        <end position="62"/>
    </location>
</feature>
<evidence type="ECO:0000256" key="7">
    <source>
        <dbReference type="ARBA" id="ARBA00022840"/>
    </source>
</evidence>
<evidence type="ECO:0000256" key="3">
    <source>
        <dbReference type="ARBA" id="ARBA00022553"/>
    </source>
</evidence>
<keyword evidence="9" id="KW-0472">Membrane</keyword>
<organism evidence="11">
    <name type="scientific">Ochrobactrum sp. PW1</name>
    <dbReference type="NCBI Taxonomy" id="1882222"/>
    <lineage>
        <taxon>Bacteria</taxon>
        <taxon>Pseudomonadati</taxon>
        <taxon>Pseudomonadota</taxon>
        <taxon>Alphaproteobacteria</taxon>
        <taxon>Hyphomicrobiales</taxon>
        <taxon>Brucellaceae</taxon>
        <taxon>Brucella/Ochrobactrum group</taxon>
        <taxon>Ochrobactrum</taxon>
    </lineage>
</organism>
<evidence type="ECO:0000256" key="2">
    <source>
        <dbReference type="ARBA" id="ARBA00012438"/>
    </source>
</evidence>
<evidence type="ECO:0000256" key="8">
    <source>
        <dbReference type="ARBA" id="ARBA00023012"/>
    </source>
</evidence>
<proteinExistence type="predicted"/>
<evidence type="ECO:0000256" key="6">
    <source>
        <dbReference type="ARBA" id="ARBA00022777"/>
    </source>
</evidence>